<dbReference type="SUPFAM" id="SSF54373">
    <property type="entry name" value="FAD-linked reductases, C-terminal domain"/>
    <property type="match status" value="1"/>
</dbReference>
<gene>
    <name evidence="3" type="ORF">RGQ15_14460</name>
</gene>
<dbReference type="PANTHER" id="PTHR13847:SF289">
    <property type="entry name" value="GLYCINE OXIDASE"/>
    <property type="match status" value="1"/>
</dbReference>
<name>A0ABU2HW69_9RHOB</name>
<dbReference type="InterPro" id="IPR006076">
    <property type="entry name" value="FAD-dep_OxRdtase"/>
</dbReference>
<evidence type="ECO:0000256" key="1">
    <source>
        <dbReference type="ARBA" id="ARBA00023002"/>
    </source>
</evidence>
<dbReference type="GO" id="GO:0016491">
    <property type="term" value="F:oxidoreductase activity"/>
    <property type="evidence" value="ECO:0007669"/>
    <property type="project" value="UniProtKB-KW"/>
</dbReference>
<organism evidence="3 4">
    <name type="scientific">Paracoccus aurantius</name>
    <dbReference type="NCBI Taxonomy" id="3073814"/>
    <lineage>
        <taxon>Bacteria</taxon>
        <taxon>Pseudomonadati</taxon>
        <taxon>Pseudomonadota</taxon>
        <taxon>Alphaproteobacteria</taxon>
        <taxon>Rhodobacterales</taxon>
        <taxon>Paracoccaceae</taxon>
        <taxon>Paracoccus</taxon>
    </lineage>
</organism>
<dbReference type="PANTHER" id="PTHR13847">
    <property type="entry name" value="SARCOSINE DEHYDROGENASE-RELATED"/>
    <property type="match status" value="1"/>
</dbReference>
<proteinExistence type="predicted"/>
<keyword evidence="1 3" id="KW-0560">Oxidoreductase</keyword>
<dbReference type="Proteomes" id="UP001269144">
    <property type="component" value="Unassembled WGS sequence"/>
</dbReference>
<evidence type="ECO:0000259" key="2">
    <source>
        <dbReference type="Pfam" id="PF01266"/>
    </source>
</evidence>
<evidence type="ECO:0000313" key="3">
    <source>
        <dbReference type="EMBL" id="MDS9468765.1"/>
    </source>
</evidence>
<dbReference type="Gene3D" id="3.50.50.60">
    <property type="entry name" value="FAD/NAD(P)-binding domain"/>
    <property type="match status" value="2"/>
</dbReference>
<dbReference type="RefSeq" id="WP_311161165.1">
    <property type="nucleotide sequence ID" value="NZ_JAVQLW010000002.1"/>
</dbReference>
<dbReference type="EMBL" id="JAVQLW010000002">
    <property type="protein sequence ID" value="MDS9468765.1"/>
    <property type="molecule type" value="Genomic_DNA"/>
</dbReference>
<dbReference type="Gene3D" id="3.30.9.10">
    <property type="entry name" value="D-Amino Acid Oxidase, subunit A, domain 2"/>
    <property type="match status" value="1"/>
</dbReference>
<reference evidence="4" key="1">
    <citation type="submission" date="2023-07" db="EMBL/GenBank/DDBJ databases">
        <title>Paracoccus sp. MBLB3053 whole genome sequence.</title>
        <authorList>
            <person name="Hwang C.Y."/>
            <person name="Cho E.-S."/>
            <person name="Seo M.-J."/>
        </authorList>
    </citation>
    <scope>NUCLEOTIDE SEQUENCE [LARGE SCALE GENOMIC DNA]</scope>
    <source>
        <strain evidence="4">MBLB3053</strain>
    </source>
</reference>
<accession>A0ABU2HW69</accession>
<feature type="domain" description="FAD dependent oxidoreductase" evidence="2">
    <location>
        <begin position="5"/>
        <end position="392"/>
    </location>
</feature>
<dbReference type="InterPro" id="IPR036188">
    <property type="entry name" value="FAD/NAD-bd_sf"/>
</dbReference>
<dbReference type="EC" id="1.-.-.-" evidence="3"/>
<keyword evidence="4" id="KW-1185">Reference proteome</keyword>
<comment type="caution">
    <text evidence="3">The sequence shown here is derived from an EMBL/GenBank/DDBJ whole genome shotgun (WGS) entry which is preliminary data.</text>
</comment>
<protein>
    <submittedName>
        <fullName evidence="3">FAD-dependent oxidoreductase</fullName>
        <ecNumber evidence="3">1.-.-.-</ecNumber>
    </submittedName>
</protein>
<dbReference type="SUPFAM" id="SSF51905">
    <property type="entry name" value="FAD/NAD(P)-binding domain"/>
    <property type="match status" value="1"/>
</dbReference>
<sequence length="413" mass="44467">MEKEVLIVGGGIVALCCALSLQSRGFRVRLVERDQPGQGASAGNAGVISPWSFIPQSVPGIARAIPRLLFGPQAPVAIHPAALRGLAPWGLRFLRHSSDGSFQRSVEALARLCGPSIDLFRKHLAGTGGEDLIADSWYLHAYRDPTRARIEALEYRTRVARGAEIERIDQAELLRLEPALSPRFRAAIVIRGQARARSPAAIGRHLAERVRKQGGTILRREVLRIAPEADGWRVATGSDDFLTPRVVIAAGAWSTRLLAPLGLKMPLIAERGYHVEFPDSGVGLGHSVMDMDRKVVASAMSQGIRVAGMAEFGPLEAPPSSRMEGRLLQAARDMLPELDRREGKVWMGHRPSFPDSLPVLGSLGHHPGLYGAFGHSHYGLMTAPASGELLAGLLDGVITQTDLAAYSAGRFAA</sequence>
<evidence type="ECO:0000313" key="4">
    <source>
        <dbReference type="Proteomes" id="UP001269144"/>
    </source>
</evidence>
<dbReference type="Pfam" id="PF01266">
    <property type="entry name" value="DAO"/>
    <property type="match status" value="1"/>
</dbReference>